<gene>
    <name evidence="3" type="ORF">DFH07DRAFT_853035</name>
</gene>
<feature type="compositionally biased region" description="Acidic residues" evidence="1">
    <location>
        <begin position="820"/>
        <end position="829"/>
    </location>
</feature>
<keyword evidence="2" id="KW-0472">Membrane</keyword>
<feature type="region of interest" description="Disordered" evidence="1">
    <location>
        <begin position="396"/>
        <end position="427"/>
    </location>
</feature>
<evidence type="ECO:0000313" key="3">
    <source>
        <dbReference type="EMBL" id="KAJ7726274.1"/>
    </source>
</evidence>
<dbReference type="PANTHER" id="PTHR31912">
    <property type="entry name" value="IP13529P"/>
    <property type="match status" value="1"/>
</dbReference>
<keyword evidence="2" id="KW-0812">Transmembrane</keyword>
<evidence type="ECO:0000256" key="2">
    <source>
        <dbReference type="SAM" id="Phobius"/>
    </source>
</evidence>
<feature type="compositionally biased region" description="Polar residues" evidence="1">
    <location>
        <begin position="235"/>
        <end position="244"/>
    </location>
</feature>
<accession>A0AAD7HSL5</accession>
<evidence type="ECO:0000256" key="1">
    <source>
        <dbReference type="SAM" id="MobiDB-lite"/>
    </source>
</evidence>
<feature type="compositionally biased region" description="Basic and acidic residues" evidence="1">
    <location>
        <begin position="287"/>
        <end position="308"/>
    </location>
</feature>
<feature type="region of interest" description="Disordered" evidence="1">
    <location>
        <begin position="228"/>
        <end position="262"/>
    </location>
</feature>
<dbReference type="EMBL" id="JARJLG010000221">
    <property type="protein sequence ID" value="KAJ7726274.1"/>
    <property type="molecule type" value="Genomic_DNA"/>
</dbReference>
<reference evidence="3" key="1">
    <citation type="submission" date="2023-03" db="EMBL/GenBank/DDBJ databases">
        <title>Massive genome expansion in bonnet fungi (Mycena s.s.) driven by repeated elements and novel gene families across ecological guilds.</title>
        <authorList>
            <consortium name="Lawrence Berkeley National Laboratory"/>
            <person name="Harder C.B."/>
            <person name="Miyauchi S."/>
            <person name="Viragh M."/>
            <person name="Kuo A."/>
            <person name="Thoen E."/>
            <person name="Andreopoulos B."/>
            <person name="Lu D."/>
            <person name="Skrede I."/>
            <person name="Drula E."/>
            <person name="Henrissat B."/>
            <person name="Morin E."/>
            <person name="Kohler A."/>
            <person name="Barry K."/>
            <person name="LaButti K."/>
            <person name="Morin E."/>
            <person name="Salamov A."/>
            <person name="Lipzen A."/>
            <person name="Mereny Z."/>
            <person name="Hegedus B."/>
            <person name="Baldrian P."/>
            <person name="Stursova M."/>
            <person name="Weitz H."/>
            <person name="Taylor A."/>
            <person name="Grigoriev I.V."/>
            <person name="Nagy L.G."/>
            <person name="Martin F."/>
            <person name="Kauserud H."/>
        </authorList>
    </citation>
    <scope>NUCLEOTIDE SEQUENCE</scope>
    <source>
        <strain evidence="3">CBHHK188m</strain>
    </source>
</reference>
<protein>
    <submittedName>
        <fullName evidence="3">Uncharacterized protein</fullName>
    </submittedName>
</protein>
<keyword evidence="2" id="KW-1133">Transmembrane helix</keyword>
<comment type="caution">
    <text evidence="3">The sequence shown here is derived from an EMBL/GenBank/DDBJ whole genome shotgun (WGS) entry which is preliminary data.</text>
</comment>
<dbReference type="Proteomes" id="UP001215280">
    <property type="component" value="Unassembled WGS sequence"/>
</dbReference>
<feature type="transmembrane region" description="Helical" evidence="2">
    <location>
        <begin position="58"/>
        <end position="78"/>
    </location>
</feature>
<keyword evidence="4" id="KW-1185">Reference proteome</keyword>
<proteinExistence type="predicted"/>
<name>A0AAD7HSL5_9AGAR</name>
<feature type="compositionally biased region" description="Polar residues" evidence="1">
    <location>
        <begin position="838"/>
        <end position="847"/>
    </location>
</feature>
<evidence type="ECO:0000313" key="4">
    <source>
        <dbReference type="Proteomes" id="UP001215280"/>
    </source>
</evidence>
<organism evidence="3 4">
    <name type="scientific">Mycena maculata</name>
    <dbReference type="NCBI Taxonomy" id="230809"/>
    <lineage>
        <taxon>Eukaryota</taxon>
        <taxon>Fungi</taxon>
        <taxon>Dikarya</taxon>
        <taxon>Basidiomycota</taxon>
        <taxon>Agaricomycotina</taxon>
        <taxon>Agaricomycetes</taxon>
        <taxon>Agaricomycetidae</taxon>
        <taxon>Agaricales</taxon>
        <taxon>Marasmiineae</taxon>
        <taxon>Mycenaceae</taxon>
        <taxon>Mycena</taxon>
    </lineage>
</organism>
<feature type="region of interest" description="Disordered" evidence="1">
    <location>
        <begin position="817"/>
        <end position="871"/>
    </location>
</feature>
<feature type="region of interest" description="Disordered" evidence="1">
    <location>
        <begin position="285"/>
        <end position="326"/>
    </location>
</feature>
<sequence>MWSTVVDAEPPLAQPPKCLAGNLRSPLSRRLAVHKRRFNRWQNHMVSGQIHAFRRQTVFWSMFLLSIWSLLCVASTLWTARHPVSDNTSTSEWVSSGLAYWILPFDFLGLLGTSIVCRCAQSRPRLRPRSSRRCRTSASSAETKKLRITVLGPFRGPASLDMASGSTVHDIVKEMRRRRLIPNLSRIEHSVIFPAHQFKALEYTDLLRDIGVHDMSVLHIRMSILGGSRREADDSSTPSSQNPAPSRFTRRSGNFRSERPDVWTPDIGSGKYSCNVCPGFAPVYPKKIPEHESSERHAKNLRREDSNKPETPTEPVAGPSHHVSQAERVRGPLNLVLEQLMLNPDRDFPRNSWVDEATGVVDWNSDVMDVDTHLQPPLSVRNTQFLTERLHAYLNEPALDVNSEDEPDERSDTSSTTSSDSEEYHPARKTRRVIDLENLGSDWFPWPDKETCVLDILRHIPRCSFSKKQNTAIHWGMTALGLRDLPSDRVMDDIDKALQPLCGIQSVRYSGKLGHIYYVNDLAAIIAQEMANPSVREKLHFYPEDSDPSLSQAWQAGRWREELDSDLTTPMIRIKTQDFFIHEPTVLRDGTVCMPTRWFERGNQQWAQVWKMREYNHHGTAGWLVDSQKTYEIKSSDLLLSFPDFIRTHAHRKLSDPRIIHGMQINTVDVLPWTKTNTAEGNRWRKQATGHRVVAFPVWLYCDDTSGNTSKRWNKHNSFLFTAAGLPRKYVHLESNIHFLSTSNIAPPLEMLDGIIEQLEACQETGIWAWDAHYQELILVIPSVLAMLGDNPMQSEFACHIGFRGKLFCRACWAKGHPESDDEDDDNTDADGGKSDETGLSDTSTGPAGSGKETKKKREKKKKKNLQTVPEMISRVRQFMSRGTARNRNETRDELRSQFELACEVGGQAEFKRRKTDSGIKDTYQGVFLDRLFAISTKRGRRTKPQKLLEMAAVRRTFPADITSPVWRIKDFDPHQDTPVEILHVILLGFVKYFWRDAVARLKKPEDKELLIARLSSFNVSGLGISPLSGHTLVTYAGSLTGRDFRAIVQAAPFVLQGLLPKEKIHAWAALSAVVTLVWQPHIKDLDKYIGDLEDAIDHFLDCTCRLSLNWFNKPKFHVILHLPAHIRRFGPAMLFATEGFESFNAIIRACSVHSNRHAPSRDIAIRMARGNRLRHLLSGGFFPPSGSPWMRIPFAELAATRWVGAGKGARSLLDLNSFGSRLLGLGESEGGDTPGTCSKIGKQMRWSATESAKAGVLFPALNSLGNADTLVYTPGVIILTNGDACRVGDSVVYDSTTDTGTYRRIGRVIEIVQVLGSPAEQAGKADLVVVARTVIGESHNLYCMRRVQEMDEVQSLNIKEIQCTVNVQHNCADNKCALSRSKKIYQEREEVSQKALEVGHLSKTDCVVNTGQMRDAAILQTFRVKPKSLVREEIVRAAAELEFEARKTKEKELKLAAAPPPPPAVRPAVGSSLRQVLNNDVIMQDAPNV</sequence>
<dbReference type="PANTHER" id="PTHR31912:SF34">
    <property type="entry name" value="NOTOCHORD-RELATED PROTEIN"/>
    <property type="match status" value="1"/>
</dbReference>
<feature type="compositionally biased region" description="Basic residues" evidence="1">
    <location>
        <begin position="854"/>
        <end position="865"/>
    </location>
</feature>